<dbReference type="GO" id="GO:0015074">
    <property type="term" value="P:DNA integration"/>
    <property type="evidence" value="ECO:0007669"/>
    <property type="project" value="InterPro"/>
</dbReference>
<dbReference type="AlphaFoldDB" id="A0A445GX61"/>
<dbReference type="InterPro" id="IPR036875">
    <property type="entry name" value="Znf_CCHC_sf"/>
</dbReference>
<dbReference type="EMBL" id="QZWG01000015">
    <property type="protein sequence ID" value="RZB65843.1"/>
    <property type="molecule type" value="Genomic_DNA"/>
</dbReference>
<name>A0A445GX61_GLYSO</name>
<dbReference type="InterPro" id="IPR054722">
    <property type="entry name" value="PolX-like_BBD"/>
</dbReference>
<dbReference type="PROSITE" id="PS51473">
    <property type="entry name" value="GNK2"/>
    <property type="match status" value="1"/>
</dbReference>
<dbReference type="SUPFAM" id="SSF57756">
    <property type="entry name" value="Retrovirus zinc finger-like domains"/>
    <property type="match status" value="1"/>
</dbReference>
<feature type="domain" description="Integrase catalytic" evidence="6">
    <location>
        <begin position="586"/>
        <end position="752"/>
    </location>
</feature>
<feature type="region of interest" description="Disordered" evidence="5">
    <location>
        <begin position="463"/>
        <end position="508"/>
    </location>
</feature>
<evidence type="ECO:0000256" key="2">
    <source>
        <dbReference type="ARBA" id="ARBA00022729"/>
    </source>
</evidence>
<feature type="domain" description="Gnk2-homologous" evidence="7">
    <location>
        <begin position="90"/>
        <end position="192"/>
    </location>
</feature>
<dbReference type="InterPro" id="IPR038408">
    <property type="entry name" value="GNK2_sf"/>
</dbReference>
<proteinExistence type="predicted"/>
<dbReference type="FunFam" id="3.30.430.20:FF:000009">
    <property type="entry name" value="Cysteine-rich receptor-like protein kinase 28"/>
    <property type="match status" value="1"/>
</dbReference>
<keyword evidence="9" id="KW-1185">Reference proteome</keyword>
<sequence length="945" mass="107613">MRQILLQGAEHKRVELQLKVLIAFGLVIFLRVYVEPIGTSHLHVSIGGASKLFWGNSHPLAILVLRHNERKKMRVKAKHIPLITKAQTPIYAGSYCQNTTQPPLSSAYQTNLNRIVTWMSSDAATSKGYNYTSIGNNSPAYGLYDCHSDVVGYFCQLCVSTAAREVRLRCPNRISAVVWYDSCILRYSNESFFGKAQTYPTWHHIFGTKNISNMEEIQKGEDFVRSLIRKATVETNQLYYMEGFNVSSSQRSCQIRYEDHIFYQLNQKVAPSVGMGSRSRKMETTKYDIEKFLGENDFGLWRIMMEAILIQHGCAEALKGEEKMSESLSSKEKSEMIVKARSAIILCLGDKALREVAEKTTASMWLKLESLYMTKSLANRLCLKQQLYTFKMTESRTTTEQLADFNKILDDLENIEVKLEEEDKALLLLNSLPKSFEHFKDAILYGKDQDIITLEEVQTSIRMKEMQKQQDSKSEDNGESLNISRGRSEKKGTRGKKSRSRSRDSKNGQKTKFKYFNCHKTGHLKKDCPDKIKKGSLDSADIVEASKGYESAGVLVASNTKTQTEWIMDSGCSYHSSPRKDYFETLELKPAGAVLLGDNYPCKVQGIGTVRLKMFDNREYLLKNVRISFGTGIHVSSRPFEYVHSDLWGPSRVKTHGGSSYFLTIIDDFSRRVWLKIGIKRHKTVPHTPQQNGLAERMNRTILERVRCMLLSAGLPKAFWGEAANTTAYLINRCPSSALGFKTPMEAWSGEPPDYSELKMFGLLAFAHVKQGKLYARAVKCVFIGYPEGVKGYKLWKLEPSETRCIISRDVTFDESRMTMLSKEKKDNNSSSENTNFEVEHSEISDHDSGNVIDHTDQGEAGDNEELVTQHGLSNYQLTRDREKRVIKPPRRYGHADIICYALSVAEEIQNSEPKTWRETIESEDSQLWIQAMSEEMESLRKNKT</sequence>
<dbReference type="PANTHER" id="PTHR42648:SF28">
    <property type="entry name" value="TRANSPOSON-ENCODED PROTEIN WITH RIBONUCLEASE H-LIKE AND RETROVIRUS ZINC FINGER-LIKE DOMAINS"/>
    <property type="match status" value="1"/>
</dbReference>
<evidence type="ECO:0000259" key="7">
    <source>
        <dbReference type="PROSITE" id="PS51473"/>
    </source>
</evidence>
<keyword evidence="4" id="KW-0325">Glycoprotein</keyword>
<evidence type="ECO:0000256" key="4">
    <source>
        <dbReference type="ARBA" id="ARBA00023180"/>
    </source>
</evidence>
<keyword evidence="1" id="KW-0645">Protease</keyword>
<dbReference type="GO" id="GO:0006508">
    <property type="term" value="P:proteolysis"/>
    <property type="evidence" value="ECO:0007669"/>
    <property type="project" value="UniProtKB-KW"/>
</dbReference>
<organism evidence="8 9">
    <name type="scientific">Glycine soja</name>
    <name type="common">Wild soybean</name>
    <dbReference type="NCBI Taxonomy" id="3848"/>
    <lineage>
        <taxon>Eukaryota</taxon>
        <taxon>Viridiplantae</taxon>
        <taxon>Streptophyta</taxon>
        <taxon>Embryophyta</taxon>
        <taxon>Tracheophyta</taxon>
        <taxon>Spermatophyta</taxon>
        <taxon>Magnoliopsida</taxon>
        <taxon>eudicotyledons</taxon>
        <taxon>Gunneridae</taxon>
        <taxon>Pentapetalae</taxon>
        <taxon>rosids</taxon>
        <taxon>fabids</taxon>
        <taxon>Fabales</taxon>
        <taxon>Fabaceae</taxon>
        <taxon>Papilionoideae</taxon>
        <taxon>50 kb inversion clade</taxon>
        <taxon>NPAAA clade</taxon>
        <taxon>indigoferoid/millettioid clade</taxon>
        <taxon>Phaseoleae</taxon>
        <taxon>Glycine</taxon>
        <taxon>Glycine subgen. Soja</taxon>
    </lineage>
</organism>
<dbReference type="GO" id="GO:0003676">
    <property type="term" value="F:nucleic acid binding"/>
    <property type="evidence" value="ECO:0007669"/>
    <property type="project" value="InterPro"/>
</dbReference>
<dbReference type="GO" id="GO:0008270">
    <property type="term" value="F:zinc ion binding"/>
    <property type="evidence" value="ECO:0007669"/>
    <property type="project" value="InterPro"/>
</dbReference>
<reference evidence="8 9" key="1">
    <citation type="submission" date="2018-09" db="EMBL/GenBank/DDBJ databases">
        <title>A high-quality reference genome of wild soybean provides a powerful tool to mine soybean genomes.</title>
        <authorList>
            <person name="Xie M."/>
            <person name="Chung C.Y.L."/>
            <person name="Li M.-W."/>
            <person name="Wong F.-L."/>
            <person name="Chan T.-F."/>
            <person name="Lam H.-M."/>
        </authorList>
    </citation>
    <scope>NUCLEOTIDE SEQUENCE [LARGE SCALE GENOMIC DNA]</scope>
    <source>
        <strain evidence="9">cv. W05</strain>
        <tissue evidence="8">Hypocotyl of etiolated seedlings</tissue>
    </source>
</reference>
<dbReference type="PROSITE" id="PS50994">
    <property type="entry name" value="INTEGRASE"/>
    <property type="match status" value="1"/>
</dbReference>
<evidence type="ECO:0000256" key="5">
    <source>
        <dbReference type="SAM" id="MobiDB-lite"/>
    </source>
</evidence>
<gene>
    <name evidence="8" type="ORF">D0Y65_041768</name>
</gene>
<dbReference type="Gene3D" id="4.10.60.10">
    <property type="entry name" value="Zinc finger, CCHC-type"/>
    <property type="match status" value="1"/>
</dbReference>
<keyword evidence="1" id="KW-0378">Hydrolase</keyword>
<dbReference type="Pfam" id="PF14223">
    <property type="entry name" value="Retrotran_gag_2"/>
    <property type="match status" value="1"/>
</dbReference>
<dbReference type="InterPro" id="IPR002902">
    <property type="entry name" value="GNK2"/>
</dbReference>
<dbReference type="Gene3D" id="3.30.420.10">
    <property type="entry name" value="Ribonuclease H-like superfamily/Ribonuclease H"/>
    <property type="match status" value="2"/>
</dbReference>
<comment type="caution">
    <text evidence="8">The sequence shown here is derived from an EMBL/GenBank/DDBJ whole genome shotgun (WGS) entry which is preliminary data.</text>
</comment>
<dbReference type="Pfam" id="PF22936">
    <property type="entry name" value="Pol_BBD"/>
    <property type="match status" value="1"/>
</dbReference>
<keyword evidence="2" id="KW-0732">Signal</keyword>
<feature type="compositionally biased region" description="Basic and acidic residues" evidence="5">
    <location>
        <begin position="463"/>
        <end position="476"/>
    </location>
</feature>
<dbReference type="InterPro" id="IPR036397">
    <property type="entry name" value="RNaseH_sf"/>
</dbReference>
<evidence type="ECO:0000259" key="6">
    <source>
        <dbReference type="PROSITE" id="PS50994"/>
    </source>
</evidence>
<dbReference type="Gene3D" id="3.30.430.20">
    <property type="entry name" value="Gnk2 domain, C-X8-C-X2-C motif"/>
    <property type="match status" value="1"/>
</dbReference>
<accession>A0A445GX61</accession>
<dbReference type="InterPro" id="IPR001584">
    <property type="entry name" value="Integrase_cat-core"/>
</dbReference>
<dbReference type="PANTHER" id="PTHR42648">
    <property type="entry name" value="TRANSPOSASE, PUTATIVE-RELATED"/>
    <property type="match status" value="1"/>
</dbReference>
<dbReference type="InterPro" id="IPR012337">
    <property type="entry name" value="RNaseH-like_sf"/>
</dbReference>
<evidence type="ECO:0000256" key="3">
    <source>
        <dbReference type="ARBA" id="ARBA00022737"/>
    </source>
</evidence>
<dbReference type="SUPFAM" id="SSF53098">
    <property type="entry name" value="Ribonuclease H-like"/>
    <property type="match status" value="1"/>
</dbReference>
<evidence type="ECO:0000313" key="8">
    <source>
        <dbReference type="EMBL" id="RZB65843.1"/>
    </source>
</evidence>
<keyword evidence="3" id="KW-0677">Repeat</keyword>
<evidence type="ECO:0000256" key="1">
    <source>
        <dbReference type="ARBA" id="ARBA00022670"/>
    </source>
</evidence>
<dbReference type="CDD" id="cd23509">
    <property type="entry name" value="Gnk2-like"/>
    <property type="match status" value="1"/>
</dbReference>
<feature type="compositionally biased region" description="Basic and acidic residues" evidence="5">
    <location>
        <begin position="838"/>
        <end position="852"/>
    </location>
</feature>
<dbReference type="InterPro" id="IPR039537">
    <property type="entry name" value="Retrotran_Ty1/copia-like"/>
</dbReference>
<dbReference type="Pfam" id="PF25597">
    <property type="entry name" value="SH3_retrovirus"/>
    <property type="match status" value="1"/>
</dbReference>
<feature type="region of interest" description="Disordered" evidence="5">
    <location>
        <begin position="822"/>
        <end position="852"/>
    </location>
</feature>
<dbReference type="InterPro" id="IPR057670">
    <property type="entry name" value="SH3_retrovirus"/>
</dbReference>
<evidence type="ECO:0000313" key="9">
    <source>
        <dbReference type="Proteomes" id="UP000289340"/>
    </source>
</evidence>
<dbReference type="GO" id="GO:0008233">
    <property type="term" value="F:peptidase activity"/>
    <property type="evidence" value="ECO:0007669"/>
    <property type="project" value="UniProtKB-KW"/>
</dbReference>
<dbReference type="Pfam" id="PF01657">
    <property type="entry name" value="Stress-antifung"/>
    <property type="match status" value="1"/>
</dbReference>
<protein>
    <submittedName>
        <fullName evidence="8">Retrovirus-related Pol polyprotein from transposon TNT 1-94</fullName>
    </submittedName>
</protein>
<dbReference type="Proteomes" id="UP000289340">
    <property type="component" value="Chromosome 15"/>
</dbReference>